<proteinExistence type="predicted"/>
<evidence type="ECO:0000313" key="8">
    <source>
        <dbReference type="EMBL" id="RAV21397.1"/>
    </source>
</evidence>
<keyword evidence="2" id="KW-1003">Cell membrane</keyword>
<evidence type="ECO:0000256" key="3">
    <source>
        <dbReference type="ARBA" id="ARBA00022692"/>
    </source>
</evidence>
<evidence type="ECO:0000256" key="1">
    <source>
        <dbReference type="ARBA" id="ARBA00004162"/>
    </source>
</evidence>
<dbReference type="InterPro" id="IPR052027">
    <property type="entry name" value="PspC"/>
</dbReference>
<evidence type="ECO:0000259" key="7">
    <source>
        <dbReference type="Pfam" id="PF04024"/>
    </source>
</evidence>
<organism evidence="8 9">
    <name type="scientific">Paenibacillus contaminans</name>
    <dbReference type="NCBI Taxonomy" id="450362"/>
    <lineage>
        <taxon>Bacteria</taxon>
        <taxon>Bacillati</taxon>
        <taxon>Bacillota</taxon>
        <taxon>Bacilli</taxon>
        <taxon>Bacillales</taxon>
        <taxon>Paenibacillaceae</taxon>
        <taxon>Paenibacillus</taxon>
    </lineage>
</organism>
<accession>A0A329MTV9</accession>
<comment type="caution">
    <text evidence="8">The sequence shown here is derived from an EMBL/GenBank/DDBJ whole genome shotgun (WGS) entry which is preliminary data.</text>
</comment>
<evidence type="ECO:0000256" key="2">
    <source>
        <dbReference type="ARBA" id="ARBA00022475"/>
    </source>
</evidence>
<reference evidence="8 9" key="1">
    <citation type="journal article" date="2009" name="Int. J. Syst. Evol. Microbiol.">
        <title>Paenibacillus contaminans sp. nov., isolated from a contaminated laboratory plate.</title>
        <authorList>
            <person name="Chou J.H."/>
            <person name="Lee J.H."/>
            <person name="Lin M.C."/>
            <person name="Chang P.S."/>
            <person name="Arun A.B."/>
            <person name="Young C.C."/>
            <person name="Chen W.M."/>
        </authorList>
    </citation>
    <scope>NUCLEOTIDE SEQUENCE [LARGE SCALE GENOMIC DNA]</scope>
    <source>
        <strain evidence="8 9">CKOBP-6</strain>
    </source>
</reference>
<evidence type="ECO:0000256" key="6">
    <source>
        <dbReference type="SAM" id="Phobius"/>
    </source>
</evidence>
<keyword evidence="9" id="KW-1185">Reference proteome</keyword>
<feature type="domain" description="Phage shock protein PspC N-terminal" evidence="7">
    <location>
        <begin position="4"/>
        <end position="61"/>
    </location>
</feature>
<sequence>MMNKLYRSNKDVKLAGVCGGIGERYNVDPTMVRLGTVAAVLFSGGGFIFLYMAAAFLIPKAPLAATEAFAKRDMEFGGEAYGYSNRNEAIAAKEAWMTEEEQLAVRAKINHLRAKLAKYENANTRTEL</sequence>
<dbReference type="PANTHER" id="PTHR33885">
    <property type="entry name" value="PHAGE SHOCK PROTEIN C"/>
    <property type="match status" value="1"/>
</dbReference>
<protein>
    <recommendedName>
        <fullName evidence="7">Phage shock protein PspC N-terminal domain-containing protein</fullName>
    </recommendedName>
</protein>
<dbReference type="Proteomes" id="UP000250369">
    <property type="component" value="Unassembled WGS sequence"/>
</dbReference>
<dbReference type="InterPro" id="IPR007168">
    <property type="entry name" value="Phageshock_PspC_N"/>
</dbReference>
<feature type="transmembrane region" description="Helical" evidence="6">
    <location>
        <begin position="34"/>
        <end position="58"/>
    </location>
</feature>
<evidence type="ECO:0000313" key="9">
    <source>
        <dbReference type="Proteomes" id="UP000250369"/>
    </source>
</evidence>
<keyword evidence="5 6" id="KW-0472">Membrane</keyword>
<dbReference type="OrthoDB" id="9815286at2"/>
<keyword evidence="4 6" id="KW-1133">Transmembrane helix</keyword>
<dbReference type="PANTHER" id="PTHR33885:SF3">
    <property type="entry name" value="PHAGE SHOCK PROTEIN C"/>
    <property type="match status" value="1"/>
</dbReference>
<gene>
    <name evidence="8" type="ORF">DQG23_12040</name>
</gene>
<comment type="subcellular location">
    <subcellularLocation>
        <location evidence="1">Cell membrane</location>
        <topology evidence="1">Single-pass membrane protein</topology>
    </subcellularLocation>
</comment>
<dbReference type="RefSeq" id="WP_113031101.1">
    <property type="nucleotide sequence ID" value="NZ_QMFB01000005.1"/>
</dbReference>
<dbReference type="AlphaFoldDB" id="A0A329MTV9"/>
<evidence type="ECO:0000256" key="4">
    <source>
        <dbReference type="ARBA" id="ARBA00022989"/>
    </source>
</evidence>
<keyword evidence="3 6" id="KW-0812">Transmembrane</keyword>
<name>A0A329MTV9_9BACL</name>
<dbReference type="Pfam" id="PF04024">
    <property type="entry name" value="PspC"/>
    <property type="match status" value="1"/>
</dbReference>
<evidence type="ECO:0000256" key="5">
    <source>
        <dbReference type="ARBA" id="ARBA00023136"/>
    </source>
</evidence>
<dbReference type="EMBL" id="QMFB01000005">
    <property type="protein sequence ID" value="RAV21397.1"/>
    <property type="molecule type" value="Genomic_DNA"/>
</dbReference>
<dbReference type="GO" id="GO:0005886">
    <property type="term" value="C:plasma membrane"/>
    <property type="evidence" value="ECO:0007669"/>
    <property type="project" value="UniProtKB-SubCell"/>
</dbReference>